<evidence type="ECO:0000256" key="6">
    <source>
        <dbReference type="ARBA" id="ARBA00022741"/>
    </source>
</evidence>
<feature type="repeat" description="HEAT" evidence="9">
    <location>
        <begin position="655"/>
        <end position="693"/>
    </location>
</feature>
<feature type="region of interest" description="Disordered" evidence="11">
    <location>
        <begin position="1302"/>
        <end position="1321"/>
    </location>
</feature>
<keyword evidence="15" id="KW-1185">Reference proteome</keyword>
<keyword evidence="4" id="KW-0808">Transferase</keyword>
<dbReference type="InterPro" id="IPR016024">
    <property type="entry name" value="ARM-type_fold"/>
</dbReference>
<dbReference type="GO" id="GO:0005524">
    <property type="term" value="F:ATP binding"/>
    <property type="evidence" value="ECO:0007669"/>
    <property type="project" value="UniProtKB-KW"/>
</dbReference>
<dbReference type="GO" id="GO:0006623">
    <property type="term" value="P:protein targeting to vacuole"/>
    <property type="evidence" value="ECO:0007669"/>
    <property type="project" value="TreeGrafter"/>
</dbReference>
<dbReference type="GO" id="GO:0016236">
    <property type="term" value="P:macroautophagy"/>
    <property type="evidence" value="ECO:0007669"/>
    <property type="project" value="InterPro"/>
</dbReference>
<evidence type="ECO:0000256" key="4">
    <source>
        <dbReference type="ARBA" id="ARBA00022679"/>
    </source>
</evidence>
<dbReference type="InterPro" id="IPR008271">
    <property type="entry name" value="Ser/Thr_kinase_AS"/>
</dbReference>
<evidence type="ECO:0000256" key="10">
    <source>
        <dbReference type="PROSITE-ProRule" id="PRU00221"/>
    </source>
</evidence>
<protein>
    <recommendedName>
        <fullName evidence="1">non-specific serine/threonine protein kinase</fullName>
        <ecNumber evidence="1">2.7.11.1</ecNumber>
    </recommendedName>
</protein>
<evidence type="ECO:0000259" key="13">
    <source>
        <dbReference type="PROSITE" id="PS50011"/>
    </source>
</evidence>
<feature type="repeat" description="HEAT" evidence="9">
    <location>
        <begin position="487"/>
        <end position="519"/>
    </location>
</feature>
<accession>A0A834WG90</accession>
<keyword evidence="3 10" id="KW-0853">WD repeat</keyword>
<keyword evidence="2" id="KW-0723">Serine/threonine-protein kinase</keyword>
<comment type="caution">
    <text evidence="14">The sequence shown here is derived from an EMBL/GenBank/DDBJ whole genome shotgun (WGS) entry which is preliminary data.</text>
</comment>
<dbReference type="PANTHER" id="PTHR17583:SF0">
    <property type="entry name" value="PHOSPHOINOSITIDE 3-KINASE REGULATORY SUBUNIT 4"/>
    <property type="match status" value="1"/>
</dbReference>
<evidence type="ECO:0000256" key="8">
    <source>
        <dbReference type="ARBA" id="ARBA00022840"/>
    </source>
</evidence>
<dbReference type="GO" id="GO:0071561">
    <property type="term" value="C:nucleus-vacuole junction"/>
    <property type="evidence" value="ECO:0007669"/>
    <property type="project" value="TreeGrafter"/>
</dbReference>
<dbReference type="EC" id="2.7.11.1" evidence="1"/>
<feature type="transmembrane region" description="Helical" evidence="12">
    <location>
        <begin position="1371"/>
        <end position="1393"/>
    </location>
</feature>
<dbReference type="InterPro" id="IPR015943">
    <property type="entry name" value="WD40/YVTN_repeat-like_dom_sf"/>
</dbReference>
<name>A0A834WG90_9FABA</name>
<dbReference type="InterPro" id="IPR011989">
    <property type="entry name" value="ARM-like"/>
</dbReference>
<evidence type="ECO:0000256" key="9">
    <source>
        <dbReference type="PROSITE-ProRule" id="PRU00103"/>
    </source>
</evidence>
<dbReference type="GO" id="GO:0034271">
    <property type="term" value="C:phosphatidylinositol 3-kinase complex, class III, type I"/>
    <property type="evidence" value="ECO:0007669"/>
    <property type="project" value="TreeGrafter"/>
</dbReference>
<dbReference type="PANTHER" id="PTHR17583">
    <property type="entry name" value="PHOSPHOINOSITIDE 3-KINASE REGULATORY SUBUNIT 4"/>
    <property type="match status" value="1"/>
</dbReference>
<dbReference type="InterPro" id="IPR055231">
    <property type="entry name" value="2AA_helical"/>
</dbReference>
<evidence type="ECO:0000256" key="11">
    <source>
        <dbReference type="SAM" id="MobiDB-lite"/>
    </source>
</evidence>
<dbReference type="InterPro" id="IPR036322">
    <property type="entry name" value="WD40_repeat_dom_sf"/>
</dbReference>
<dbReference type="InterPro" id="IPR001680">
    <property type="entry name" value="WD40_rpt"/>
</dbReference>
<evidence type="ECO:0000313" key="15">
    <source>
        <dbReference type="Proteomes" id="UP000634136"/>
    </source>
</evidence>
<dbReference type="FunFam" id="1.25.10.10:FF:000209">
    <property type="entry name" value="Protein kinase family protein / WD-40 repeat family protein"/>
    <property type="match status" value="1"/>
</dbReference>
<dbReference type="InterPro" id="IPR000719">
    <property type="entry name" value="Prot_kinase_dom"/>
</dbReference>
<dbReference type="GO" id="GO:0005770">
    <property type="term" value="C:late endosome"/>
    <property type="evidence" value="ECO:0007669"/>
    <property type="project" value="TreeGrafter"/>
</dbReference>
<dbReference type="Pfam" id="PF00400">
    <property type="entry name" value="WD40"/>
    <property type="match status" value="1"/>
</dbReference>
<dbReference type="SUPFAM" id="SSF56112">
    <property type="entry name" value="Protein kinase-like (PK-like)"/>
    <property type="match status" value="1"/>
</dbReference>
<feature type="domain" description="Protein kinase" evidence="13">
    <location>
        <begin position="27"/>
        <end position="311"/>
    </location>
</feature>
<organism evidence="14 15">
    <name type="scientific">Senna tora</name>
    <dbReference type="NCBI Taxonomy" id="362788"/>
    <lineage>
        <taxon>Eukaryota</taxon>
        <taxon>Viridiplantae</taxon>
        <taxon>Streptophyta</taxon>
        <taxon>Embryophyta</taxon>
        <taxon>Tracheophyta</taxon>
        <taxon>Spermatophyta</taxon>
        <taxon>Magnoliopsida</taxon>
        <taxon>eudicotyledons</taxon>
        <taxon>Gunneridae</taxon>
        <taxon>Pentapetalae</taxon>
        <taxon>rosids</taxon>
        <taxon>fabids</taxon>
        <taxon>Fabales</taxon>
        <taxon>Fabaceae</taxon>
        <taxon>Caesalpinioideae</taxon>
        <taxon>Cassia clade</taxon>
        <taxon>Senna</taxon>
    </lineage>
</organism>
<dbReference type="Gene3D" id="2.130.10.10">
    <property type="entry name" value="YVTN repeat-like/Quinoprotein amine dehydrogenase"/>
    <property type="match status" value="1"/>
</dbReference>
<dbReference type="InterPro" id="IPR021133">
    <property type="entry name" value="HEAT_type_2"/>
</dbReference>
<dbReference type="PROSITE" id="PS50011">
    <property type="entry name" value="PROTEIN_KINASE_DOM"/>
    <property type="match status" value="1"/>
</dbReference>
<dbReference type="SUPFAM" id="SSF50978">
    <property type="entry name" value="WD40 repeat-like"/>
    <property type="match status" value="1"/>
</dbReference>
<dbReference type="PROSITE" id="PS50077">
    <property type="entry name" value="HEAT_REPEAT"/>
    <property type="match status" value="2"/>
</dbReference>
<evidence type="ECO:0000256" key="1">
    <source>
        <dbReference type="ARBA" id="ARBA00012513"/>
    </source>
</evidence>
<dbReference type="GO" id="GO:0004674">
    <property type="term" value="F:protein serine/threonine kinase activity"/>
    <property type="evidence" value="ECO:0007669"/>
    <property type="project" value="UniProtKB-KW"/>
</dbReference>
<dbReference type="Pfam" id="PF22956">
    <property type="entry name" value="VPS15-like_hel"/>
    <property type="match status" value="1"/>
</dbReference>
<dbReference type="Gene3D" id="1.10.510.10">
    <property type="entry name" value="Transferase(Phosphotransferase) domain 1"/>
    <property type="match status" value="1"/>
</dbReference>
<evidence type="ECO:0000256" key="7">
    <source>
        <dbReference type="ARBA" id="ARBA00022777"/>
    </source>
</evidence>
<keyword evidence="12" id="KW-0472">Membrane</keyword>
<dbReference type="Proteomes" id="UP000634136">
    <property type="component" value="Unassembled WGS sequence"/>
</dbReference>
<keyword evidence="8" id="KW-0067">ATP-binding</keyword>
<dbReference type="GO" id="GO:0034272">
    <property type="term" value="C:phosphatidylinositol 3-kinase complex, class III, type II"/>
    <property type="evidence" value="ECO:0007669"/>
    <property type="project" value="TreeGrafter"/>
</dbReference>
<dbReference type="Pfam" id="PF00069">
    <property type="entry name" value="Pkinase"/>
    <property type="match status" value="1"/>
</dbReference>
<gene>
    <name evidence="14" type="ORF">G2W53_025208</name>
</gene>
<dbReference type="FunFam" id="1.10.510.10:FF:000722">
    <property type="entry name" value="Protein kinase family protein / WD-40 repeat family protein"/>
    <property type="match status" value="1"/>
</dbReference>
<reference evidence="14" key="1">
    <citation type="submission" date="2020-09" db="EMBL/GenBank/DDBJ databases">
        <title>Genome-Enabled Discovery of Anthraquinone Biosynthesis in Senna tora.</title>
        <authorList>
            <person name="Kang S.-H."/>
            <person name="Pandey R.P."/>
            <person name="Lee C.-M."/>
            <person name="Sim J.-S."/>
            <person name="Jeong J.-T."/>
            <person name="Choi B.-S."/>
            <person name="Jung M."/>
            <person name="Ginzburg D."/>
            <person name="Zhao K."/>
            <person name="Won S.Y."/>
            <person name="Oh T.-J."/>
            <person name="Yu Y."/>
            <person name="Kim N.-H."/>
            <person name="Lee O.R."/>
            <person name="Lee T.-H."/>
            <person name="Bashyal P."/>
            <person name="Kim T.-S."/>
            <person name="Lee W.-H."/>
            <person name="Kawkins C."/>
            <person name="Kim C.-K."/>
            <person name="Kim J.S."/>
            <person name="Ahn B.O."/>
            <person name="Rhee S.Y."/>
            <person name="Sohng J.K."/>
        </authorList>
    </citation>
    <scope>NUCLEOTIDE SEQUENCE</scope>
    <source>
        <tissue evidence="14">Leaf</tissue>
    </source>
</reference>
<dbReference type="PROSITE" id="PS00108">
    <property type="entry name" value="PROTEIN_KINASE_ST"/>
    <property type="match status" value="1"/>
</dbReference>
<dbReference type="SMART" id="SM00220">
    <property type="entry name" value="S_TKc"/>
    <property type="match status" value="1"/>
</dbReference>
<dbReference type="FunFam" id="1.25.10.10:FF:000370">
    <property type="entry name" value="phosphoinositide 3-kinase regulatory subunit 4-like"/>
    <property type="match status" value="1"/>
</dbReference>
<dbReference type="SMART" id="SM00320">
    <property type="entry name" value="WD40"/>
    <property type="match status" value="2"/>
</dbReference>
<dbReference type="InterPro" id="IPR011009">
    <property type="entry name" value="Kinase-like_dom_sf"/>
</dbReference>
<dbReference type="Gene3D" id="1.25.10.10">
    <property type="entry name" value="Leucine-rich Repeat Variant"/>
    <property type="match status" value="2"/>
</dbReference>
<dbReference type="InterPro" id="IPR045162">
    <property type="entry name" value="Vps15-like"/>
</dbReference>
<dbReference type="PROSITE" id="PS50082">
    <property type="entry name" value="WD_REPEATS_2"/>
    <property type="match status" value="1"/>
</dbReference>
<proteinExistence type="predicted"/>
<evidence type="ECO:0000256" key="5">
    <source>
        <dbReference type="ARBA" id="ARBA00022737"/>
    </source>
</evidence>
<dbReference type="OrthoDB" id="242910at2759"/>
<dbReference type="EMBL" id="JAAIUW010000008">
    <property type="protein sequence ID" value="KAF7819753.1"/>
    <property type="molecule type" value="Genomic_DNA"/>
</dbReference>
<keyword evidence="7 14" id="KW-0418">Kinase</keyword>
<dbReference type="CDD" id="cd13980">
    <property type="entry name" value="STKc_Vps15"/>
    <property type="match status" value="1"/>
</dbReference>
<feature type="compositionally biased region" description="Basic residues" evidence="11">
    <location>
        <begin position="1312"/>
        <end position="1321"/>
    </location>
</feature>
<keyword evidence="6" id="KW-0547">Nucleotide-binding</keyword>
<keyword evidence="12" id="KW-0812">Transmembrane</keyword>
<evidence type="ECO:0000256" key="12">
    <source>
        <dbReference type="SAM" id="Phobius"/>
    </source>
</evidence>
<evidence type="ECO:0000256" key="2">
    <source>
        <dbReference type="ARBA" id="ARBA00022527"/>
    </source>
</evidence>
<dbReference type="FunFam" id="2.130.10.10:FF:001722">
    <property type="entry name" value="Phosphoinositide 3-kinase regulatory subunit 4"/>
    <property type="match status" value="1"/>
</dbReference>
<evidence type="ECO:0000256" key="3">
    <source>
        <dbReference type="ARBA" id="ARBA00022574"/>
    </source>
</evidence>
<dbReference type="PROSITE" id="PS50294">
    <property type="entry name" value="WD_REPEATS_REGION"/>
    <property type="match status" value="1"/>
</dbReference>
<dbReference type="GO" id="GO:0045324">
    <property type="term" value="P:late endosome to vacuole transport"/>
    <property type="evidence" value="ECO:0007669"/>
    <property type="project" value="InterPro"/>
</dbReference>
<keyword evidence="5" id="KW-0677">Repeat</keyword>
<sequence length="1425" mass="161859">MGNKIARTTQVSASEYYLHDLPSTYNLVLKEVLGRGRFFKSIQCKHDEGLVLVKVYFKRGDFIDLRDYERRLSQIRDIFLGIEHPHVWPFQFWQETDKAAYLLRQYFFHNLHDRLSTRPFLSLIEKKWLAFQLLIAVKQSHEKGVCHGDIKCENVLITSWNWLYLADFASFKPTYIPYDDPSDFSFFFDTGGRRLCYLAPERFYEHGGEMQVAQDAPLKPSMDIFAVGCVIAELFLEGQPLFELSQLLAYRRGHYDPSQLLEKIPDHGIRKMILHMIQLEPYLRFSAEGYLKEYATVVFPTYFSPFLHEFYCCWSPLQSDMKVFLCQNAFQEILKQMRNSKSSDDVVITSGELLGEIVAKENDAKNHNNLSGPRHVTGNAPNFTFSENLLQTISNAFRGNDHPFLKNITMNDLNSLMSDYDSQSDTFGMPFLPLPKDSMRCEGMVLITSLLCSCIRNIKLPHMRRAAVLLLKASALYTDDEDRLQRVIPYVIAMLSDPAAIVRCAALETLCDILPLVRDFPPSDAKIFPEYILPMLSMLPDDPEESVRICYASNIAKLALTAYGFLIHSISLSEAGVLDEMSSSQKPLVSFSQTSGRLRRINGDVQLLQMRKSIAEVVQELVMGPKQTPNIRRALLQDIGKLCYFFGQRHSNDFLLPILPAFLNDRDEQLRAVFYEKIVYVCFFVGQRSVEEYLLPYIEQALSDTTEAVIVRALDCLAILCRNGFFRKRTLLEMIERAFPLLCYPSEWVRRSVVSFIAASSESLGAVDSYVFLAPVIRPFLRRQPVSLASEKALFCCLKPPVSRQIFYEVLENSRSSDMLERQRKIWYSSSSQSNLWEMDLLRKGIEELDSLKSWPDKQQSRGDQITVDTDFQQLSDCEQADTKLRNMGTFMHSDCSMVGNRDPQCLDKLQFSGLMSPQVSGINSLTYEKSSDGIPLYSFSMDRRTMGIPPAASDSPLQMNSLGISSSTMPWVSPVSKSFNLATAYVNTKVQDTGISADMKGSSIALEDATTQTDVSGFPSFARTSIPDSGWRPRGVLVAHLQEHRSSVNDIAISADHSFFVSTSDDSTVKIWDSRKLEKDISFRSRLTYHLEGSRALCAVMLRGSAQVIVGACDGLIHMFSVDHISRGLGNVVEKYSGVADITKKDIKEGAILTLLNYPVDAYTIMVIQGFEVSGVMGWVFRSDWISLYFSRSPDKSYSFNLLYGAIKVWNAHGSSNKFLKFWQKVDLINHGSFNWLYATLNSTLIILLKKHEKKLSRKAKSLRRDGSGCLNSTCFNLHNAVSHQGDSTRPTAKNKLFPSYTLHSSSRSKQGSRSRQNHKHHIQNLNAEHIPCHGIRGTVPWEGMGLVQLGTKFGARYAGRFTLHISFRFCFVFMNLTIEYFALNIFLLSIVPLTFYDVTSSKTVKYLTVLVKRNLTTEFSNCP</sequence>
<keyword evidence="12" id="KW-1133">Transmembrane helix</keyword>
<dbReference type="SUPFAM" id="SSF48371">
    <property type="entry name" value="ARM repeat"/>
    <property type="match status" value="1"/>
</dbReference>
<feature type="repeat" description="WD" evidence="10">
    <location>
        <begin position="1042"/>
        <end position="1074"/>
    </location>
</feature>
<evidence type="ECO:0000313" key="14">
    <source>
        <dbReference type="EMBL" id="KAF7819753.1"/>
    </source>
</evidence>